<dbReference type="GO" id="GO:0016646">
    <property type="term" value="F:oxidoreductase activity, acting on the CH-NH group of donors, NAD or NADP as acceptor"/>
    <property type="evidence" value="ECO:0007669"/>
    <property type="project" value="UniProtKB-ARBA"/>
</dbReference>
<proteinExistence type="predicted"/>
<keyword evidence="3" id="KW-1185">Reference proteome</keyword>
<dbReference type="SMART" id="SM00903">
    <property type="entry name" value="Flavin_Reduct"/>
    <property type="match status" value="1"/>
</dbReference>
<dbReference type="SUPFAM" id="SSF50475">
    <property type="entry name" value="FMN-binding split barrel"/>
    <property type="match status" value="1"/>
</dbReference>
<dbReference type="InterPro" id="IPR012349">
    <property type="entry name" value="Split_barrel_FMN-bd"/>
</dbReference>
<accession>A0A0D6MNB5</accession>
<dbReference type="EMBL" id="BALE01000029">
    <property type="protein sequence ID" value="GAN54758.1"/>
    <property type="molecule type" value="Genomic_DNA"/>
</dbReference>
<evidence type="ECO:0000313" key="2">
    <source>
        <dbReference type="EMBL" id="GAN54758.1"/>
    </source>
</evidence>
<dbReference type="STRING" id="1231623.Tasa_029_031"/>
<evidence type="ECO:0000313" key="3">
    <source>
        <dbReference type="Proteomes" id="UP000032679"/>
    </source>
</evidence>
<dbReference type="InterPro" id="IPR002563">
    <property type="entry name" value="Flavin_Rdtase-like_dom"/>
</dbReference>
<dbReference type="Proteomes" id="UP000032679">
    <property type="component" value="Unassembled WGS sequence"/>
</dbReference>
<feature type="domain" description="Flavin reductase like" evidence="1">
    <location>
        <begin position="28"/>
        <end position="179"/>
    </location>
</feature>
<dbReference type="Gene3D" id="2.30.110.10">
    <property type="entry name" value="Electron Transport, Fmn-binding Protein, Chain A"/>
    <property type="match status" value="1"/>
</dbReference>
<protein>
    <recommendedName>
        <fullName evidence="1">Flavin reductase like domain-containing protein</fullName>
    </recommendedName>
</protein>
<dbReference type="Pfam" id="PF01613">
    <property type="entry name" value="Flavin_Reduct"/>
    <property type="match status" value="1"/>
</dbReference>
<gene>
    <name evidence="2" type="ORF">Tasa_029_031</name>
</gene>
<dbReference type="PANTHER" id="PTHR43812">
    <property type="entry name" value="BLR2425 PROTEIN"/>
    <property type="match status" value="1"/>
</dbReference>
<evidence type="ECO:0000259" key="1">
    <source>
        <dbReference type="SMART" id="SM00903"/>
    </source>
</evidence>
<comment type="caution">
    <text evidence="2">The sequence shown here is derived from an EMBL/GenBank/DDBJ whole genome shotgun (WGS) entry which is preliminary data.</text>
</comment>
<organism evidence="2 3">
    <name type="scientific">Tanticharoenia sakaeratensis NBRC 103193</name>
    <dbReference type="NCBI Taxonomy" id="1231623"/>
    <lineage>
        <taxon>Bacteria</taxon>
        <taxon>Pseudomonadati</taxon>
        <taxon>Pseudomonadota</taxon>
        <taxon>Alphaproteobacteria</taxon>
        <taxon>Acetobacterales</taxon>
        <taxon>Acetobacteraceae</taxon>
        <taxon>Tanticharoenia</taxon>
    </lineage>
</organism>
<dbReference type="PANTHER" id="PTHR43812:SF2">
    <property type="entry name" value="FLAVIN REDUCTASE LIKE DOMAIN-CONTAINING PROTEIN"/>
    <property type="match status" value="1"/>
</dbReference>
<dbReference type="OrthoDB" id="9783347at2"/>
<reference evidence="2 3" key="1">
    <citation type="submission" date="2012-10" db="EMBL/GenBank/DDBJ databases">
        <title>Genome sequencing of Tanticharoenia sakaeratensis NBRC 103193.</title>
        <authorList>
            <person name="Azuma Y."/>
            <person name="Hadano H."/>
            <person name="Hirakawa H."/>
            <person name="Matsushita K."/>
        </authorList>
    </citation>
    <scope>NUCLEOTIDE SEQUENCE [LARGE SCALE GENOMIC DNA]</scope>
    <source>
        <strain evidence="2 3">NBRC 103193</strain>
    </source>
</reference>
<dbReference type="AlphaFoldDB" id="A0A0D6MNB5"/>
<dbReference type="GO" id="GO:0010181">
    <property type="term" value="F:FMN binding"/>
    <property type="evidence" value="ECO:0007669"/>
    <property type="project" value="InterPro"/>
</dbReference>
<name>A0A0D6MNB5_9PROT</name>
<dbReference type="RefSeq" id="WP_048849338.1">
    <property type="nucleotide sequence ID" value="NZ_BALE01000029.1"/>
</dbReference>
<sequence length="209" mass="22480">MINRPTACHSYTPADGHRLAHDPFNAIVGPRPIGWIGSVDQAGRVNLAPYSFFNAFNYHPPIIGFASIGEKDTLANLRETRVFTWNLATRALAAAMNETSAPLPRGEDEAARAGLAMIPSDVIAAPCVADSPVQFECRVTQFLRLLGADGGSTPAEMAFGEVVRVHIRADLVRDGHYNAYAPGVILRAGGPADYIEVDPGAVFRITRPQ</sequence>